<dbReference type="PATRIC" id="fig|1359167.3.peg.152"/>
<dbReference type="Proteomes" id="UP000033546">
    <property type="component" value="Unassembled WGS sequence"/>
</dbReference>
<dbReference type="EMBL" id="LANU01000001">
    <property type="protein sequence ID" value="KJV65972.1"/>
    <property type="molecule type" value="Genomic_DNA"/>
</dbReference>
<protein>
    <submittedName>
        <fullName evidence="1">Uncharacterized protein</fullName>
    </submittedName>
</protein>
<gene>
    <name evidence="1" type="ORF">EMUCRT_0157</name>
</gene>
<accession>A0A0F3NE31</accession>
<evidence type="ECO:0000313" key="1">
    <source>
        <dbReference type="EMBL" id="KJV65972.1"/>
    </source>
</evidence>
<comment type="caution">
    <text evidence="1">The sequence shown here is derived from an EMBL/GenBank/DDBJ whole genome shotgun (WGS) entry which is preliminary data.</text>
</comment>
<proteinExistence type="predicted"/>
<reference evidence="1 2" key="1">
    <citation type="submission" date="2015-02" db="EMBL/GenBank/DDBJ databases">
        <title>Genome Sequencing of Rickettsiales.</title>
        <authorList>
            <person name="Daugherty S.C."/>
            <person name="Su Q."/>
            <person name="Abolude K."/>
            <person name="Beier-Sexton M."/>
            <person name="Carlyon J.A."/>
            <person name="Carter R."/>
            <person name="Day N.P."/>
            <person name="Dumler S.J."/>
            <person name="Dyachenko V."/>
            <person name="Godinez A."/>
            <person name="Kurtti T.J."/>
            <person name="Lichay M."/>
            <person name="Mullins K.E."/>
            <person name="Ott S."/>
            <person name="Pappas-Brown V."/>
            <person name="Paris D.H."/>
            <person name="Patel P."/>
            <person name="Richards A.L."/>
            <person name="Sadzewicz L."/>
            <person name="Sears K."/>
            <person name="Seidman D."/>
            <person name="Sengamalay N."/>
            <person name="Stenos J."/>
            <person name="Tallon L.J."/>
            <person name="Vincent G."/>
            <person name="Fraser C.M."/>
            <person name="Munderloh U."/>
            <person name="Dunning-Hotopp J.C."/>
        </authorList>
    </citation>
    <scope>NUCLEOTIDE SEQUENCE [LARGE SCALE GENOMIC DNA]</scope>
    <source>
        <strain evidence="1 2">EmCRT</strain>
    </source>
</reference>
<name>A0A0F3NE31_9RICK</name>
<dbReference type="AlphaFoldDB" id="A0A0F3NE31"/>
<sequence>MNKANMKINIINFNITINMPLNFTLFVILCLKSLALLDFKSEKTT</sequence>
<evidence type="ECO:0000313" key="2">
    <source>
        <dbReference type="Proteomes" id="UP000033546"/>
    </source>
</evidence>
<organism evidence="1 2">
    <name type="scientific">Ehrlichia cf. muris str. EmCRT</name>
    <dbReference type="NCBI Taxonomy" id="1359167"/>
    <lineage>
        <taxon>Bacteria</taxon>
        <taxon>Pseudomonadati</taxon>
        <taxon>Pseudomonadota</taxon>
        <taxon>Alphaproteobacteria</taxon>
        <taxon>Rickettsiales</taxon>
        <taxon>Anaplasmataceae</taxon>
        <taxon>Ehrlichia</taxon>
    </lineage>
</organism>